<dbReference type="InterPro" id="IPR050320">
    <property type="entry name" value="N5-glutamine_MTase"/>
</dbReference>
<comment type="similarity">
    <text evidence="5">Belongs to the protein N5-glutamine methyltransferase family. PrmC subfamily.</text>
</comment>
<accession>A0A511V4B4</accession>
<dbReference type="Pfam" id="PF05175">
    <property type="entry name" value="MTS"/>
    <property type="match status" value="1"/>
</dbReference>
<feature type="binding site" evidence="5">
    <location>
        <position position="151"/>
    </location>
    <ligand>
        <name>S-adenosyl-L-methionine</name>
        <dbReference type="ChEBI" id="CHEBI:59789"/>
    </ligand>
</feature>
<evidence type="ECO:0000259" key="7">
    <source>
        <dbReference type="Pfam" id="PF17827"/>
    </source>
</evidence>
<dbReference type="InterPro" id="IPR004556">
    <property type="entry name" value="HemK-like"/>
</dbReference>
<evidence type="ECO:0000313" key="9">
    <source>
        <dbReference type="Proteomes" id="UP000321491"/>
    </source>
</evidence>
<evidence type="ECO:0000256" key="2">
    <source>
        <dbReference type="ARBA" id="ARBA00022679"/>
    </source>
</evidence>
<dbReference type="GO" id="GO:0003676">
    <property type="term" value="F:nucleic acid binding"/>
    <property type="evidence" value="ECO:0007669"/>
    <property type="project" value="InterPro"/>
</dbReference>
<dbReference type="PROSITE" id="PS00092">
    <property type="entry name" value="N6_MTASE"/>
    <property type="match status" value="1"/>
</dbReference>
<dbReference type="Pfam" id="PF17827">
    <property type="entry name" value="PrmC_N"/>
    <property type="match status" value="1"/>
</dbReference>
<dbReference type="SUPFAM" id="SSF53335">
    <property type="entry name" value="S-adenosyl-L-methionine-dependent methyltransferases"/>
    <property type="match status" value="1"/>
</dbReference>
<dbReference type="InterPro" id="IPR040758">
    <property type="entry name" value="PrmC_N"/>
</dbReference>
<comment type="catalytic activity">
    <reaction evidence="4 5">
        <text>L-glutaminyl-[peptide chain release factor] + S-adenosyl-L-methionine = N(5)-methyl-L-glutaminyl-[peptide chain release factor] + S-adenosyl-L-homocysteine + H(+)</text>
        <dbReference type="Rhea" id="RHEA:42896"/>
        <dbReference type="Rhea" id="RHEA-COMP:10271"/>
        <dbReference type="Rhea" id="RHEA-COMP:10272"/>
        <dbReference type="ChEBI" id="CHEBI:15378"/>
        <dbReference type="ChEBI" id="CHEBI:30011"/>
        <dbReference type="ChEBI" id="CHEBI:57856"/>
        <dbReference type="ChEBI" id="CHEBI:59789"/>
        <dbReference type="ChEBI" id="CHEBI:61891"/>
        <dbReference type="EC" id="2.1.1.297"/>
    </reaction>
</comment>
<dbReference type="GO" id="GO:0102559">
    <property type="term" value="F:peptide chain release factor N(5)-glutamine methyltransferase activity"/>
    <property type="evidence" value="ECO:0007669"/>
    <property type="project" value="UniProtKB-EC"/>
</dbReference>
<proteinExistence type="inferred from homology"/>
<evidence type="ECO:0000256" key="3">
    <source>
        <dbReference type="ARBA" id="ARBA00022691"/>
    </source>
</evidence>
<comment type="caution">
    <text evidence="8">The sequence shown here is derived from an EMBL/GenBank/DDBJ whole genome shotgun (WGS) entry which is preliminary data.</text>
</comment>
<sequence>MKTVAYMKNDAKQYEVLQWASLFLKNHQREPYVAEILLQHYLNEPRAKFLANMRDPIPLAIVEQFKKAIINHAKTGIPVQHIIGKTEFYGREFHVTKDVLIPRMETEELVQCVLKKIQTIEPLTIVDLGTGSGVIAITLALESSHHIYATDISGDALKVAKHNAISLDATVQFYEGDFLQPMIDEEIHPDVIVSNPPYIAKEDAEYLSDTVKDFDPDLALFADHHGLKAYETIIKQVRQLKSRPKHLFFEIGYNQGEAVTRIIRQAFPASDVSVYQDMNGKDRIIYANI</sequence>
<feature type="binding site" evidence="5">
    <location>
        <begin position="195"/>
        <end position="198"/>
    </location>
    <ligand>
        <name>substrate</name>
    </ligand>
</feature>
<feature type="domain" description="Methyltransferase small" evidence="6">
    <location>
        <begin position="114"/>
        <end position="204"/>
    </location>
</feature>
<feature type="binding site" evidence="5">
    <location>
        <begin position="129"/>
        <end position="133"/>
    </location>
    <ligand>
        <name>S-adenosyl-L-methionine</name>
        <dbReference type="ChEBI" id="CHEBI:59789"/>
    </ligand>
</feature>
<dbReference type="InterPro" id="IPR002052">
    <property type="entry name" value="DNA_methylase_N6_adenine_CS"/>
</dbReference>
<keyword evidence="2 5" id="KW-0808">Transferase</keyword>
<dbReference type="InterPro" id="IPR007848">
    <property type="entry name" value="Small_mtfrase_dom"/>
</dbReference>
<dbReference type="InterPro" id="IPR029063">
    <property type="entry name" value="SAM-dependent_MTases_sf"/>
</dbReference>
<evidence type="ECO:0000256" key="4">
    <source>
        <dbReference type="ARBA" id="ARBA00048391"/>
    </source>
</evidence>
<dbReference type="GO" id="GO:0032259">
    <property type="term" value="P:methylation"/>
    <property type="evidence" value="ECO:0007669"/>
    <property type="project" value="UniProtKB-KW"/>
</dbReference>
<keyword evidence="3 5" id="KW-0949">S-adenosyl-L-methionine</keyword>
<evidence type="ECO:0000256" key="5">
    <source>
        <dbReference type="HAMAP-Rule" id="MF_02126"/>
    </source>
</evidence>
<dbReference type="CDD" id="cd02440">
    <property type="entry name" value="AdoMet_MTases"/>
    <property type="match status" value="1"/>
</dbReference>
<dbReference type="NCBIfam" id="TIGR00536">
    <property type="entry name" value="hemK_fam"/>
    <property type="match status" value="1"/>
</dbReference>
<feature type="binding site" evidence="5">
    <location>
        <position position="195"/>
    </location>
    <ligand>
        <name>S-adenosyl-L-methionine</name>
        <dbReference type="ChEBI" id="CHEBI:59789"/>
    </ligand>
</feature>
<dbReference type="NCBIfam" id="TIGR03534">
    <property type="entry name" value="RF_mod_PrmC"/>
    <property type="match status" value="1"/>
</dbReference>
<dbReference type="RefSeq" id="WP_246118102.1">
    <property type="nucleotide sequence ID" value="NZ_BJXW01000028.1"/>
</dbReference>
<dbReference type="InterPro" id="IPR019874">
    <property type="entry name" value="RF_methyltr_PrmC"/>
</dbReference>
<dbReference type="Proteomes" id="UP000321491">
    <property type="component" value="Unassembled WGS sequence"/>
</dbReference>
<evidence type="ECO:0000313" key="8">
    <source>
        <dbReference type="EMBL" id="GEN32082.1"/>
    </source>
</evidence>
<comment type="function">
    <text evidence="5">Methylates the class 1 translation termination release factors RF1/PrfA and RF2/PrfB on the glutamine residue of the universally conserved GGQ motif.</text>
</comment>
<gene>
    <name evidence="5 8" type="primary">prmC</name>
    <name evidence="8" type="ORF">CQU01_23200</name>
</gene>
<name>A0A511V4B4_9BACI</name>
<dbReference type="Gene3D" id="3.40.50.150">
    <property type="entry name" value="Vaccinia Virus protein VP39"/>
    <property type="match status" value="1"/>
</dbReference>
<reference evidence="8 9" key="1">
    <citation type="submission" date="2019-07" db="EMBL/GenBank/DDBJ databases">
        <title>Whole genome shotgun sequence of Cerasibacillus quisquiliarum NBRC 102429.</title>
        <authorList>
            <person name="Hosoyama A."/>
            <person name="Uohara A."/>
            <person name="Ohji S."/>
            <person name="Ichikawa N."/>
        </authorList>
    </citation>
    <scope>NUCLEOTIDE SEQUENCE [LARGE SCALE GENOMIC DNA]</scope>
    <source>
        <strain evidence="8 9">NBRC 102429</strain>
    </source>
</reference>
<dbReference type="EMBL" id="BJXW01000028">
    <property type="protein sequence ID" value="GEN32082.1"/>
    <property type="molecule type" value="Genomic_DNA"/>
</dbReference>
<dbReference type="EC" id="2.1.1.297" evidence="5"/>
<feature type="binding site" evidence="5">
    <location>
        <position position="178"/>
    </location>
    <ligand>
        <name>S-adenosyl-L-methionine</name>
        <dbReference type="ChEBI" id="CHEBI:59789"/>
    </ligand>
</feature>
<evidence type="ECO:0000259" key="6">
    <source>
        <dbReference type="Pfam" id="PF05175"/>
    </source>
</evidence>
<dbReference type="PANTHER" id="PTHR18895:SF74">
    <property type="entry name" value="MTRF1L RELEASE FACTOR GLUTAMINE METHYLTRANSFERASE"/>
    <property type="match status" value="1"/>
</dbReference>
<dbReference type="AlphaFoldDB" id="A0A511V4B4"/>
<dbReference type="Gene3D" id="1.10.8.10">
    <property type="entry name" value="DNA helicase RuvA subunit, C-terminal domain"/>
    <property type="match status" value="1"/>
</dbReference>
<organism evidence="8 9">
    <name type="scientific">Cerasibacillus quisquiliarum</name>
    <dbReference type="NCBI Taxonomy" id="227865"/>
    <lineage>
        <taxon>Bacteria</taxon>
        <taxon>Bacillati</taxon>
        <taxon>Bacillota</taxon>
        <taxon>Bacilli</taxon>
        <taxon>Bacillales</taxon>
        <taxon>Bacillaceae</taxon>
        <taxon>Cerasibacillus</taxon>
    </lineage>
</organism>
<keyword evidence="1 5" id="KW-0489">Methyltransferase</keyword>
<keyword evidence="9" id="KW-1185">Reference proteome</keyword>
<evidence type="ECO:0000256" key="1">
    <source>
        <dbReference type="ARBA" id="ARBA00022603"/>
    </source>
</evidence>
<feature type="domain" description="Release factor glutamine methyltransferase N-terminal" evidence="7">
    <location>
        <begin position="15"/>
        <end position="84"/>
    </location>
</feature>
<dbReference type="HAMAP" id="MF_02126">
    <property type="entry name" value="RF_methyltr_PrmC"/>
    <property type="match status" value="1"/>
</dbReference>
<protein>
    <recommendedName>
        <fullName evidence="5">Release factor glutamine methyltransferase</fullName>
        <shortName evidence="5">RF MTase</shortName>
        <ecNumber evidence="5">2.1.1.297</ecNumber>
    </recommendedName>
    <alternativeName>
        <fullName evidence="5">N5-glutamine methyltransferase PrmC</fullName>
    </alternativeName>
    <alternativeName>
        <fullName evidence="5">Protein-(glutamine-N5) MTase PrmC</fullName>
    </alternativeName>
    <alternativeName>
        <fullName evidence="5">Protein-glutamine N-methyltransferase PrmC</fullName>
    </alternativeName>
</protein>
<dbReference type="PANTHER" id="PTHR18895">
    <property type="entry name" value="HEMK METHYLTRANSFERASE"/>
    <property type="match status" value="1"/>
</dbReference>